<evidence type="ECO:0000313" key="3">
    <source>
        <dbReference type="Proteomes" id="UP000054272"/>
    </source>
</evidence>
<feature type="region of interest" description="Disordered" evidence="1">
    <location>
        <begin position="612"/>
        <end position="654"/>
    </location>
</feature>
<name>A0ABR5BM02_9TREE</name>
<feature type="compositionally biased region" description="Polar residues" evidence="1">
    <location>
        <begin position="447"/>
        <end position="465"/>
    </location>
</feature>
<protein>
    <recommendedName>
        <fullName evidence="4">BRCT domain-containing protein</fullName>
    </recommendedName>
</protein>
<feature type="compositionally biased region" description="Acidic residues" evidence="1">
    <location>
        <begin position="389"/>
        <end position="401"/>
    </location>
</feature>
<feature type="compositionally biased region" description="Basic and acidic residues" evidence="1">
    <location>
        <begin position="202"/>
        <end position="232"/>
    </location>
</feature>
<evidence type="ECO:0000313" key="2">
    <source>
        <dbReference type="EMBL" id="KIR76680.1"/>
    </source>
</evidence>
<proteinExistence type="predicted"/>
<feature type="compositionally biased region" description="Low complexity" evidence="1">
    <location>
        <begin position="486"/>
        <end position="501"/>
    </location>
</feature>
<sequence length="928" mass="103864">MSEAQEPLLGHIIYLAPKQFEKCVVPYITRKIEDMGGSVGSKPNEATIILINPSHPKSKDGSIKPLKDQLVRPYHWLTYCALRLSFVKLEDMKYQEPLFTYPSQKQGWRPLRTYVSRNLNPLHGEDRATAKLNCMVQLELGGALVVDKRCDADLIILDYNSEFAKMAVNEKKRLKRFEQKLRDRNWMEDCWRTRKLLWEEENTEKEQEILEKEKSPKSGKKRDEEKHEDIRVDGPNGAGEKGKREASEDSFADEQENDRMKKKVGRPVGNTKGQESTTLPKMTTFSVGTLLHIILVVHGLVGKPIRCSGFDTASRHSYQSWHERFKKNSSSFSARVERYIKLGIARDTLKTEKELENSRRLHQENVAADNQDGASASLLKSSKRKLVSEDDLDDGNADDDDSVKSRRTMKKAKFSIDSPAAAPSAVKDKGKARAPTPSQSPPIPFTKGSSQQSQPEITRSFTEYTNLDLRGEPSNTRHSPSPRNPQSMSQSEQRSLELSQSHAQRKSGSQDSGRTPDHGSADDAALAKVHVDHPVFIKAQAQKLPDEGRQWLWQKKQQFEKEEAEKADMAMDVEEVNDLLITALTEDEEEPKMDKIAGEVDRQDMLGATVEMTGVDGEKSERKKMAKRSEVRVEISASPHLRVGKEAYGPHQTIPRTVNAPIGIQPATELVRQKTTSESSAKILAQDHPQNDEAVHPSQFVGEKESSSVDTVLAQAQSTLLKTIPSLVSAAIGSDADHHNLHTSSTSVQTPQSSKHRSGRSRPSLLREQILASSTKRRRTQDRLSLSTSSVAGTGAFHRSPTQVVEYDTVYADNAIPPRPPRLSRNLSSPVTPGVQAENGRAERSLAPPPKPLTWEERSAKVAAGADLAAQMRRQYREKIIELSNKYRLTVSEVVTRISKLKEGGAKGEHYWDDVEKGFEQALGRKIE</sequence>
<keyword evidence="3" id="KW-1185">Reference proteome</keyword>
<evidence type="ECO:0008006" key="4">
    <source>
        <dbReference type="Google" id="ProtNLM"/>
    </source>
</evidence>
<feature type="region of interest" description="Disordered" evidence="1">
    <location>
        <begin position="361"/>
        <end position="527"/>
    </location>
</feature>
<dbReference type="Proteomes" id="UP000054272">
    <property type="component" value="Unassembled WGS sequence"/>
</dbReference>
<dbReference type="EMBL" id="KN848782">
    <property type="protein sequence ID" value="KIR76680.1"/>
    <property type="molecule type" value="Genomic_DNA"/>
</dbReference>
<feature type="region of interest" description="Disordered" evidence="1">
    <location>
        <begin position="202"/>
        <end position="279"/>
    </location>
</feature>
<feature type="compositionally biased region" description="Low complexity" evidence="1">
    <location>
        <begin position="743"/>
        <end position="753"/>
    </location>
</feature>
<feature type="region of interest" description="Disordered" evidence="1">
    <location>
        <begin position="675"/>
        <end position="709"/>
    </location>
</feature>
<evidence type="ECO:0000256" key="1">
    <source>
        <dbReference type="SAM" id="MobiDB-lite"/>
    </source>
</evidence>
<feature type="compositionally biased region" description="Basic and acidic residues" evidence="1">
    <location>
        <begin position="616"/>
        <end position="633"/>
    </location>
</feature>
<feature type="region of interest" description="Disordered" evidence="1">
    <location>
        <begin position="813"/>
        <end position="853"/>
    </location>
</feature>
<feature type="compositionally biased region" description="Polar residues" evidence="1">
    <location>
        <begin position="783"/>
        <end position="792"/>
    </location>
</feature>
<accession>A0ABR5BM02</accession>
<gene>
    <name evidence="2" type="ORF">I306_06300</name>
</gene>
<organism evidence="2 3">
    <name type="scientific">Cryptococcus gattii EJB2</name>
    <dbReference type="NCBI Taxonomy" id="1296103"/>
    <lineage>
        <taxon>Eukaryota</taxon>
        <taxon>Fungi</taxon>
        <taxon>Dikarya</taxon>
        <taxon>Basidiomycota</taxon>
        <taxon>Agaricomycotina</taxon>
        <taxon>Tremellomycetes</taxon>
        <taxon>Tremellales</taxon>
        <taxon>Cryptococcaceae</taxon>
        <taxon>Cryptococcus</taxon>
        <taxon>Cryptococcus gattii species complex</taxon>
    </lineage>
</organism>
<feature type="compositionally biased region" description="Polar residues" evidence="1">
    <location>
        <begin position="473"/>
        <end position="485"/>
    </location>
</feature>
<reference evidence="2 3" key="1">
    <citation type="submission" date="2015-01" db="EMBL/GenBank/DDBJ databases">
        <title>The Genome Sequence of Cryptococcus gattii EJB2.</title>
        <authorList>
            <consortium name="The Broad Institute Genomics Platform"/>
            <person name="Cuomo C."/>
            <person name="Litvintseva A."/>
            <person name="Chen Y."/>
            <person name="Heitman J."/>
            <person name="Sun S."/>
            <person name="Springer D."/>
            <person name="Dromer F."/>
            <person name="Young S."/>
            <person name="Zeng Q."/>
            <person name="Gargeya S."/>
            <person name="Abouelleil A."/>
            <person name="Alvarado L."/>
            <person name="Chapman S.B."/>
            <person name="Gainer-Dewar J."/>
            <person name="Goldberg J."/>
            <person name="Griggs A."/>
            <person name="Gujja S."/>
            <person name="Hansen M."/>
            <person name="Howarth C."/>
            <person name="Imamovic A."/>
            <person name="Larimer J."/>
            <person name="Murphy C."/>
            <person name="Naylor J."/>
            <person name="Pearson M."/>
            <person name="Priest M."/>
            <person name="Roberts A."/>
            <person name="Saif S."/>
            <person name="Shea T."/>
            <person name="Sykes S."/>
            <person name="Wortman J."/>
            <person name="Nusbaum C."/>
            <person name="Birren B."/>
        </authorList>
    </citation>
    <scope>NUCLEOTIDE SEQUENCE [LARGE SCALE GENOMIC DNA]</scope>
    <source>
        <strain evidence="2 3">EJB2</strain>
    </source>
</reference>
<feature type="region of interest" description="Disordered" evidence="1">
    <location>
        <begin position="738"/>
        <end position="797"/>
    </location>
</feature>